<dbReference type="SMART" id="SM00862">
    <property type="entry name" value="Trans_reg_C"/>
    <property type="match status" value="1"/>
</dbReference>
<dbReference type="PANTHER" id="PTHR48111">
    <property type="entry name" value="REGULATOR OF RPOS"/>
    <property type="match status" value="1"/>
</dbReference>
<evidence type="ECO:0000256" key="5">
    <source>
        <dbReference type="ARBA" id="ARBA00023163"/>
    </source>
</evidence>
<dbReference type="Gene3D" id="3.40.50.2300">
    <property type="match status" value="1"/>
</dbReference>
<evidence type="ECO:0000256" key="2">
    <source>
        <dbReference type="ARBA" id="ARBA00023012"/>
    </source>
</evidence>
<dbReference type="Pfam" id="PF00072">
    <property type="entry name" value="Response_reg"/>
    <property type="match status" value="1"/>
</dbReference>
<keyword evidence="3" id="KW-0805">Transcription regulation</keyword>
<dbReference type="InterPro" id="IPR039420">
    <property type="entry name" value="WalR-like"/>
</dbReference>
<dbReference type="SMART" id="SM00448">
    <property type="entry name" value="REC"/>
    <property type="match status" value="1"/>
</dbReference>
<organism evidence="10 11">
    <name type="scientific">Sulfurimonas sediminis</name>
    <dbReference type="NCBI Taxonomy" id="2590020"/>
    <lineage>
        <taxon>Bacteria</taxon>
        <taxon>Pseudomonadati</taxon>
        <taxon>Campylobacterota</taxon>
        <taxon>Epsilonproteobacteria</taxon>
        <taxon>Campylobacterales</taxon>
        <taxon>Sulfurimonadaceae</taxon>
        <taxon>Sulfurimonas</taxon>
    </lineage>
</organism>
<feature type="DNA-binding region" description="OmpR/PhoB-type" evidence="7">
    <location>
        <begin position="121"/>
        <end position="220"/>
    </location>
</feature>
<dbReference type="SUPFAM" id="SSF52172">
    <property type="entry name" value="CheY-like"/>
    <property type="match status" value="1"/>
</dbReference>
<dbReference type="Pfam" id="PF00486">
    <property type="entry name" value="Trans_reg_C"/>
    <property type="match status" value="1"/>
</dbReference>
<dbReference type="GO" id="GO:0006355">
    <property type="term" value="P:regulation of DNA-templated transcription"/>
    <property type="evidence" value="ECO:0007669"/>
    <property type="project" value="InterPro"/>
</dbReference>
<dbReference type="GO" id="GO:0000976">
    <property type="term" value="F:transcription cis-regulatory region binding"/>
    <property type="evidence" value="ECO:0007669"/>
    <property type="project" value="TreeGrafter"/>
</dbReference>
<gene>
    <name evidence="10" type="ORF">FJR45_11535</name>
</gene>
<feature type="domain" description="OmpR/PhoB-type" evidence="9">
    <location>
        <begin position="121"/>
        <end position="220"/>
    </location>
</feature>
<dbReference type="EMBL" id="CP041235">
    <property type="protein sequence ID" value="QOP44761.1"/>
    <property type="molecule type" value="Genomic_DNA"/>
</dbReference>
<protein>
    <submittedName>
        <fullName evidence="10">Response regulator transcription factor</fullName>
    </submittedName>
</protein>
<feature type="domain" description="Response regulatory" evidence="8">
    <location>
        <begin position="1"/>
        <end position="111"/>
    </location>
</feature>
<dbReference type="InterPro" id="IPR001867">
    <property type="entry name" value="OmpR/PhoB-type_DNA-bd"/>
</dbReference>
<dbReference type="AlphaFoldDB" id="A0A7M1B4V1"/>
<evidence type="ECO:0000256" key="1">
    <source>
        <dbReference type="ARBA" id="ARBA00022553"/>
    </source>
</evidence>
<evidence type="ECO:0000256" key="7">
    <source>
        <dbReference type="PROSITE-ProRule" id="PRU01091"/>
    </source>
</evidence>
<dbReference type="GO" id="GO:0032993">
    <property type="term" value="C:protein-DNA complex"/>
    <property type="evidence" value="ECO:0007669"/>
    <property type="project" value="TreeGrafter"/>
</dbReference>
<evidence type="ECO:0000259" key="9">
    <source>
        <dbReference type="PROSITE" id="PS51755"/>
    </source>
</evidence>
<feature type="modified residue" description="4-aspartylphosphate" evidence="6">
    <location>
        <position position="47"/>
    </location>
</feature>
<keyword evidence="2" id="KW-0902">Two-component regulatory system</keyword>
<dbReference type="SUPFAM" id="SSF46894">
    <property type="entry name" value="C-terminal effector domain of the bipartite response regulators"/>
    <property type="match status" value="1"/>
</dbReference>
<dbReference type="GO" id="GO:0005829">
    <property type="term" value="C:cytosol"/>
    <property type="evidence" value="ECO:0007669"/>
    <property type="project" value="TreeGrafter"/>
</dbReference>
<proteinExistence type="predicted"/>
<evidence type="ECO:0000313" key="11">
    <source>
        <dbReference type="Proteomes" id="UP000593719"/>
    </source>
</evidence>
<evidence type="ECO:0000259" key="8">
    <source>
        <dbReference type="PROSITE" id="PS50110"/>
    </source>
</evidence>
<name>A0A7M1B4V1_9BACT</name>
<dbReference type="PANTHER" id="PTHR48111:SF22">
    <property type="entry name" value="REGULATOR OF RPOS"/>
    <property type="match status" value="1"/>
</dbReference>
<keyword evidence="11" id="KW-1185">Reference proteome</keyword>
<dbReference type="GO" id="GO:0000156">
    <property type="term" value="F:phosphorelay response regulator activity"/>
    <property type="evidence" value="ECO:0007669"/>
    <property type="project" value="TreeGrafter"/>
</dbReference>
<evidence type="ECO:0000313" key="10">
    <source>
        <dbReference type="EMBL" id="QOP44761.1"/>
    </source>
</evidence>
<keyword evidence="5" id="KW-0804">Transcription</keyword>
<evidence type="ECO:0000256" key="3">
    <source>
        <dbReference type="ARBA" id="ARBA00023015"/>
    </source>
</evidence>
<keyword evidence="4 7" id="KW-0238">DNA-binding</keyword>
<dbReference type="PROSITE" id="PS50110">
    <property type="entry name" value="RESPONSE_REGULATORY"/>
    <property type="match status" value="1"/>
</dbReference>
<dbReference type="InterPro" id="IPR036388">
    <property type="entry name" value="WH-like_DNA-bd_sf"/>
</dbReference>
<dbReference type="Gene3D" id="1.10.10.10">
    <property type="entry name" value="Winged helix-like DNA-binding domain superfamily/Winged helix DNA-binding domain"/>
    <property type="match status" value="1"/>
</dbReference>
<evidence type="ECO:0000256" key="4">
    <source>
        <dbReference type="ARBA" id="ARBA00023125"/>
    </source>
</evidence>
<dbReference type="Proteomes" id="UP000593719">
    <property type="component" value="Chromosome"/>
</dbReference>
<reference evidence="10 11" key="1">
    <citation type="submission" date="2019-06" db="EMBL/GenBank/DDBJ databases">
        <title>Sulfurimonas gotlandica sp. nov., a chemoautotrophic and psychrotolerant epsilonproteobacterium isolated from a pelagic redoxcline, and an emended description of the genus Sulfurimonas.</title>
        <authorList>
            <person name="Wang S."/>
            <person name="Jiang L."/>
            <person name="Shao Z."/>
        </authorList>
    </citation>
    <scope>NUCLEOTIDE SEQUENCE [LARGE SCALE GENOMIC DNA]</scope>
    <source>
        <strain evidence="10 11">S2-6</strain>
    </source>
</reference>
<keyword evidence="1 6" id="KW-0597">Phosphoprotein</keyword>
<dbReference type="KEGG" id="ssei:FJR45_11535"/>
<dbReference type="InterPro" id="IPR001789">
    <property type="entry name" value="Sig_transdc_resp-reg_receiver"/>
</dbReference>
<evidence type="ECO:0000256" key="6">
    <source>
        <dbReference type="PROSITE-ProRule" id="PRU00169"/>
    </source>
</evidence>
<dbReference type="InterPro" id="IPR016032">
    <property type="entry name" value="Sig_transdc_resp-reg_C-effctor"/>
</dbReference>
<dbReference type="Gene3D" id="6.10.250.690">
    <property type="match status" value="1"/>
</dbReference>
<dbReference type="CDD" id="cd00383">
    <property type="entry name" value="trans_reg_C"/>
    <property type="match status" value="1"/>
</dbReference>
<dbReference type="PROSITE" id="PS51755">
    <property type="entry name" value="OMPR_PHOB"/>
    <property type="match status" value="1"/>
</dbReference>
<sequence length="220" mass="24922">MIEDDLVLAELISDYLRNADMDILIQGDPTTILSLLKNKKFDIIILDLTLPKMDGLFLCEQISTLYKTPIIISSARGGVSDKVLGLEKGADDYIAKPYDPRELVARIHAHLRQKKSNVIVGQKIQFGEFSVDKARMLIFQNENELSLTIAEYGILLLFLEERGRVLSRGTILDSVDGMSWESDERSIDVIISRLRCKLGDTPRNSKYIESIRGIGYRMKE</sequence>
<dbReference type="InterPro" id="IPR011006">
    <property type="entry name" value="CheY-like_superfamily"/>
</dbReference>
<accession>A0A7M1B4V1</accession>